<gene>
    <name evidence="2" type="ORF">C8P68_101330</name>
</gene>
<organism evidence="2 3">
    <name type="scientific">Mucilaginibacter yixingensis</name>
    <dbReference type="NCBI Taxonomy" id="1295612"/>
    <lineage>
        <taxon>Bacteria</taxon>
        <taxon>Pseudomonadati</taxon>
        <taxon>Bacteroidota</taxon>
        <taxon>Sphingobacteriia</taxon>
        <taxon>Sphingobacteriales</taxon>
        <taxon>Sphingobacteriaceae</taxon>
        <taxon>Mucilaginibacter</taxon>
    </lineage>
</organism>
<dbReference type="EMBL" id="QAOQ01000001">
    <property type="protein sequence ID" value="PTR01099.1"/>
    <property type="molecule type" value="Genomic_DNA"/>
</dbReference>
<dbReference type="PANTHER" id="PTHR43682:SF1">
    <property type="entry name" value="LACTATE UTILIZATION PROTEIN C"/>
    <property type="match status" value="1"/>
</dbReference>
<evidence type="ECO:0000259" key="1">
    <source>
        <dbReference type="Pfam" id="PF02589"/>
    </source>
</evidence>
<feature type="domain" description="LUD" evidence="1">
    <location>
        <begin position="101"/>
        <end position="195"/>
    </location>
</feature>
<dbReference type="PANTHER" id="PTHR43682">
    <property type="entry name" value="LACTATE UTILIZATION PROTEIN C"/>
    <property type="match status" value="1"/>
</dbReference>
<name>A0A2T5JFA2_9SPHI</name>
<accession>A0A2T5JFA2</accession>
<dbReference type="InterPro" id="IPR003741">
    <property type="entry name" value="LUD_dom"/>
</dbReference>
<dbReference type="InterPro" id="IPR037171">
    <property type="entry name" value="NagB/RpiA_transferase-like"/>
</dbReference>
<keyword evidence="3" id="KW-1185">Reference proteome</keyword>
<dbReference type="OrthoDB" id="9794157at2"/>
<dbReference type="Gene3D" id="3.40.50.10420">
    <property type="entry name" value="NagB/RpiA/CoA transferase-like"/>
    <property type="match status" value="1"/>
</dbReference>
<dbReference type="SUPFAM" id="SSF100950">
    <property type="entry name" value="NagB/RpiA/CoA transferase-like"/>
    <property type="match status" value="1"/>
</dbReference>
<dbReference type="InterPro" id="IPR024185">
    <property type="entry name" value="FTHF_cligase-like_sf"/>
</dbReference>
<comment type="caution">
    <text evidence="2">The sequence shown here is derived from an EMBL/GenBank/DDBJ whole genome shotgun (WGS) entry which is preliminary data.</text>
</comment>
<dbReference type="RefSeq" id="WP_107826521.1">
    <property type="nucleotide sequence ID" value="NZ_CP160205.1"/>
</dbReference>
<protein>
    <submittedName>
        <fullName evidence="2">L-lactate dehydrogenase complex protein LldG</fullName>
    </submittedName>
</protein>
<dbReference type="AlphaFoldDB" id="A0A2T5JFA2"/>
<sequence length="196" mass="21607">MTSREKILAAVKQNQPEPMELPDIAFLKGDPEGVIEKYSTTLTNVGGKVYRVAGYEEIAKIVKEIYKPEDRILTLVPELAGITNEAFQPSLTAHHWENVELAVIRGHFGVAENGAVWVTEELMGHRALPFITQYLAIVIKAEDIVPTMHEAYIRTADKTSYGYGVFIAGPSKTADIEQSLVIGAHGPRGMTVFILD</sequence>
<evidence type="ECO:0000313" key="3">
    <source>
        <dbReference type="Proteomes" id="UP000244168"/>
    </source>
</evidence>
<evidence type="ECO:0000313" key="2">
    <source>
        <dbReference type="EMBL" id="PTR01099.1"/>
    </source>
</evidence>
<dbReference type="Proteomes" id="UP000244168">
    <property type="component" value="Unassembled WGS sequence"/>
</dbReference>
<dbReference type="Pfam" id="PF02589">
    <property type="entry name" value="LUD_dom"/>
    <property type="match status" value="1"/>
</dbReference>
<reference evidence="2 3" key="1">
    <citation type="submission" date="2018-04" db="EMBL/GenBank/DDBJ databases">
        <title>Genomic Encyclopedia of Archaeal and Bacterial Type Strains, Phase II (KMG-II): from individual species to whole genera.</title>
        <authorList>
            <person name="Goeker M."/>
        </authorList>
    </citation>
    <scope>NUCLEOTIDE SEQUENCE [LARGE SCALE GENOMIC DNA]</scope>
    <source>
        <strain evidence="2 3">DSM 26809</strain>
    </source>
</reference>
<proteinExistence type="predicted"/>